<keyword evidence="3" id="KW-1185">Reference proteome</keyword>
<dbReference type="InterPro" id="IPR011041">
    <property type="entry name" value="Quinoprot_gluc/sorb_DH_b-prop"/>
</dbReference>
<dbReference type="PANTHER" id="PTHR19328:SF75">
    <property type="entry name" value="ALDOSE SUGAR DEHYDROGENASE YLII"/>
    <property type="match status" value="1"/>
</dbReference>
<dbReference type="RefSeq" id="WP_058310910.1">
    <property type="nucleotide sequence ID" value="NZ_CYTW01000001.1"/>
</dbReference>
<dbReference type="Proteomes" id="UP000051870">
    <property type="component" value="Unassembled WGS sequence"/>
</dbReference>
<evidence type="ECO:0000313" key="2">
    <source>
        <dbReference type="EMBL" id="CUJ95086.1"/>
    </source>
</evidence>
<gene>
    <name evidence="2" type="primary">yliI</name>
    <name evidence="2" type="ORF">PH7735_01827</name>
</gene>
<proteinExistence type="predicted"/>
<reference evidence="3" key="1">
    <citation type="submission" date="2015-09" db="EMBL/GenBank/DDBJ databases">
        <authorList>
            <person name="Rodrigo-Torres Lidia"/>
            <person name="Arahal R.David."/>
        </authorList>
    </citation>
    <scope>NUCLEOTIDE SEQUENCE [LARGE SCALE GENOMIC DNA]</scope>
    <source>
        <strain evidence="3">CECT 7735</strain>
    </source>
</reference>
<dbReference type="Gene3D" id="2.120.10.30">
    <property type="entry name" value="TolB, C-terminal domain"/>
    <property type="match status" value="1"/>
</dbReference>
<evidence type="ECO:0000313" key="3">
    <source>
        <dbReference type="Proteomes" id="UP000051870"/>
    </source>
</evidence>
<dbReference type="GeneID" id="83880866"/>
<dbReference type="SUPFAM" id="SSF50952">
    <property type="entry name" value="Soluble quinoprotein glucose dehydrogenase"/>
    <property type="match status" value="1"/>
</dbReference>
<evidence type="ECO:0000259" key="1">
    <source>
        <dbReference type="Pfam" id="PF07995"/>
    </source>
</evidence>
<dbReference type="InterPro" id="IPR011042">
    <property type="entry name" value="6-blade_b-propeller_TolB-like"/>
</dbReference>
<dbReference type="GO" id="GO:0016491">
    <property type="term" value="F:oxidoreductase activity"/>
    <property type="evidence" value="ECO:0007669"/>
    <property type="project" value="UniProtKB-KW"/>
</dbReference>
<dbReference type="Pfam" id="PF07995">
    <property type="entry name" value="GSDH"/>
    <property type="match status" value="1"/>
</dbReference>
<name>A0A0P1I7C6_9RHOB</name>
<organism evidence="2 3">
    <name type="scientific">Shimia thalassica</name>
    <dbReference type="NCBI Taxonomy" id="1715693"/>
    <lineage>
        <taxon>Bacteria</taxon>
        <taxon>Pseudomonadati</taxon>
        <taxon>Pseudomonadota</taxon>
        <taxon>Alphaproteobacteria</taxon>
        <taxon>Rhodobacterales</taxon>
        <taxon>Roseobacteraceae</taxon>
    </lineage>
</organism>
<dbReference type="EC" id="1.1.5.-" evidence="2"/>
<accession>A0A0P1I7C6</accession>
<dbReference type="EMBL" id="CYTW01000001">
    <property type="protein sequence ID" value="CUJ95086.1"/>
    <property type="molecule type" value="Genomic_DNA"/>
</dbReference>
<sequence length="366" mass="40261">MLRLLLVICVWLLPVVVQAQVISSQKGALTLTKMAVGFRTPWALAFLPDGSFLVTEREGKLWQVTPQGKKHQIKGLPNVAVQNQGGLLDVMVPRDFENRRELFLSYSKKQGGGAGTAVARATLKANSNRLSDVRQIFEMAPGSKGGRHFGSRIVEARDGTLFVTLGERGDRPSAQDLGRHNGSIIRITRTGAVPADNPFVSNAAAQPEIWSYGHRNPQGAALDRNGNLWAVEHGAKGGDEVNRIRAGRNYGWPVISYGTHYSGAKIGEGTSKSGLEQPKFFWDPSIAPSGLMIYSGKLWPEWRGHMFVGSLKFDFISRLSGSKLSERERLKSDETARVRDIREAPDGAIWFIAEDQGAIFRISPRD</sequence>
<protein>
    <submittedName>
        <fullName evidence="2">Soluble aldose sugar dehydrogenase YliI</fullName>
        <ecNumber evidence="2">1.1.5.-</ecNumber>
    </submittedName>
</protein>
<dbReference type="InterPro" id="IPR012938">
    <property type="entry name" value="Glc/Sorbosone_DH"/>
</dbReference>
<dbReference type="STRING" id="1715693.PH7735_01827"/>
<dbReference type="PANTHER" id="PTHR19328">
    <property type="entry name" value="HEDGEHOG-INTERACTING PROTEIN"/>
    <property type="match status" value="1"/>
</dbReference>
<dbReference type="AlphaFoldDB" id="A0A0P1I7C6"/>
<keyword evidence="2" id="KW-0560">Oxidoreductase</keyword>
<feature type="domain" description="Glucose/Sorbosone dehydrogenase" evidence="1">
    <location>
        <begin position="39"/>
        <end position="360"/>
    </location>
</feature>